<evidence type="ECO:0000313" key="2">
    <source>
        <dbReference type="Proteomes" id="UP000887116"/>
    </source>
</evidence>
<sequence length="130" mass="14922">MVTSCIGSIVENLIDSNPIDFIENEENSPTFLFYSGGVSQPHLLLTHPTLEPRQTYWNLKKANWAKFKNLTNEVLTDSLVIPNFEFSSRPFTLVVLKCASLCVPRGQQKKYTPFWNENLQKLKKDRDEAS</sequence>
<gene>
    <name evidence="1" type="ORF">TNCT_220241</name>
</gene>
<dbReference type="EMBL" id="BMAO01027193">
    <property type="protein sequence ID" value="GFR15121.1"/>
    <property type="molecule type" value="Genomic_DNA"/>
</dbReference>
<name>A0A8X6H0R7_TRICU</name>
<protein>
    <submittedName>
        <fullName evidence="1">Uncharacterized protein</fullName>
    </submittedName>
</protein>
<keyword evidence="2" id="KW-1185">Reference proteome</keyword>
<reference evidence="1" key="1">
    <citation type="submission" date="2020-07" db="EMBL/GenBank/DDBJ databases">
        <title>Multicomponent nature underlies the extraordinary mechanical properties of spider dragline silk.</title>
        <authorList>
            <person name="Kono N."/>
            <person name="Nakamura H."/>
            <person name="Mori M."/>
            <person name="Yoshida Y."/>
            <person name="Ohtoshi R."/>
            <person name="Malay A.D."/>
            <person name="Moran D.A.P."/>
            <person name="Tomita M."/>
            <person name="Numata K."/>
            <person name="Arakawa K."/>
        </authorList>
    </citation>
    <scope>NUCLEOTIDE SEQUENCE</scope>
</reference>
<dbReference type="Proteomes" id="UP000887116">
    <property type="component" value="Unassembled WGS sequence"/>
</dbReference>
<accession>A0A8X6H0R7</accession>
<proteinExistence type="predicted"/>
<organism evidence="1 2">
    <name type="scientific">Trichonephila clavata</name>
    <name type="common">Joro spider</name>
    <name type="synonym">Nephila clavata</name>
    <dbReference type="NCBI Taxonomy" id="2740835"/>
    <lineage>
        <taxon>Eukaryota</taxon>
        <taxon>Metazoa</taxon>
        <taxon>Ecdysozoa</taxon>
        <taxon>Arthropoda</taxon>
        <taxon>Chelicerata</taxon>
        <taxon>Arachnida</taxon>
        <taxon>Araneae</taxon>
        <taxon>Araneomorphae</taxon>
        <taxon>Entelegynae</taxon>
        <taxon>Araneoidea</taxon>
        <taxon>Nephilidae</taxon>
        <taxon>Trichonephila</taxon>
    </lineage>
</organism>
<dbReference type="AlphaFoldDB" id="A0A8X6H0R7"/>
<comment type="caution">
    <text evidence="1">The sequence shown here is derived from an EMBL/GenBank/DDBJ whole genome shotgun (WGS) entry which is preliminary data.</text>
</comment>
<dbReference type="OrthoDB" id="6626419at2759"/>
<evidence type="ECO:0000313" key="1">
    <source>
        <dbReference type="EMBL" id="GFR15121.1"/>
    </source>
</evidence>